<proteinExistence type="predicted"/>
<keyword evidence="6" id="KW-1185">Reference proteome</keyword>
<feature type="domain" description="Guanylate cyclase" evidence="3">
    <location>
        <begin position="410"/>
        <end position="534"/>
    </location>
</feature>
<evidence type="ECO:0000259" key="3">
    <source>
        <dbReference type="PROSITE" id="PS50125"/>
    </source>
</evidence>
<feature type="region of interest" description="Disordered" evidence="1">
    <location>
        <begin position="597"/>
        <end position="627"/>
    </location>
</feature>
<gene>
    <name evidence="5" type="primary">cyaB_1</name>
    <name evidence="5" type="ORF">MBHS_02219</name>
</gene>
<dbReference type="Gene3D" id="1.10.8.500">
    <property type="entry name" value="HAMP domain in histidine kinase"/>
    <property type="match status" value="1"/>
</dbReference>
<dbReference type="InterPro" id="IPR050697">
    <property type="entry name" value="Adenylyl/Guanylyl_Cyclase_3/4"/>
</dbReference>
<dbReference type="PANTHER" id="PTHR43081">
    <property type="entry name" value="ADENYLATE CYCLASE, TERMINAL-DIFFERENTIATION SPECIFIC-RELATED"/>
    <property type="match status" value="1"/>
</dbReference>
<dbReference type="GO" id="GO:0004016">
    <property type="term" value="F:adenylate cyclase activity"/>
    <property type="evidence" value="ECO:0007669"/>
    <property type="project" value="UniProtKB-EC"/>
</dbReference>
<dbReference type="SUPFAM" id="SSF158472">
    <property type="entry name" value="HAMP domain-like"/>
    <property type="match status" value="1"/>
</dbReference>
<feature type="transmembrane region" description="Helical" evidence="2">
    <location>
        <begin position="306"/>
        <end position="324"/>
    </location>
</feature>
<accession>A0A1H6FAG1</accession>
<feature type="domain" description="HAMP" evidence="4">
    <location>
        <begin position="326"/>
        <end position="379"/>
    </location>
</feature>
<dbReference type="EMBL" id="FMSV02000483">
    <property type="protein sequence ID" value="SEH06361.1"/>
    <property type="molecule type" value="Genomic_DNA"/>
</dbReference>
<evidence type="ECO:0000313" key="6">
    <source>
        <dbReference type="Proteomes" id="UP000236724"/>
    </source>
</evidence>
<dbReference type="PROSITE" id="PS50125">
    <property type="entry name" value="GUANYLATE_CYCLASE_2"/>
    <property type="match status" value="1"/>
</dbReference>
<dbReference type="InterPro" id="IPR001054">
    <property type="entry name" value="A/G_cyclase"/>
</dbReference>
<dbReference type="OrthoDB" id="9806704at2"/>
<dbReference type="SMART" id="SM00304">
    <property type="entry name" value="HAMP"/>
    <property type="match status" value="1"/>
</dbReference>
<dbReference type="Pfam" id="PF00211">
    <property type="entry name" value="Guanylate_cyc"/>
    <property type="match status" value="1"/>
</dbReference>
<dbReference type="GO" id="GO:0016020">
    <property type="term" value="C:membrane"/>
    <property type="evidence" value="ECO:0007669"/>
    <property type="project" value="InterPro"/>
</dbReference>
<keyword evidence="2" id="KW-0812">Transmembrane</keyword>
<protein>
    <submittedName>
        <fullName evidence="5">Adenylate cyclase 2</fullName>
        <ecNumber evidence="5">4.6.1.1</ecNumber>
    </submittedName>
</protein>
<dbReference type="RefSeq" id="WP_103920148.1">
    <property type="nucleotide sequence ID" value="NZ_FMSV02000483.1"/>
</dbReference>
<dbReference type="GO" id="GO:0035556">
    <property type="term" value="P:intracellular signal transduction"/>
    <property type="evidence" value="ECO:0007669"/>
    <property type="project" value="InterPro"/>
</dbReference>
<reference evidence="5 6" key="1">
    <citation type="submission" date="2016-10" db="EMBL/GenBank/DDBJ databases">
        <authorList>
            <person name="de Groot N.N."/>
        </authorList>
    </citation>
    <scope>NUCLEOTIDE SEQUENCE [LARGE SCALE GENOMIC DNA]</scope>
    <source>
        <strain evidence="5">MBHS1</strain>
    </source>
</reference>
<dbReference type="Gene3D" id="3.30.450.20">
    <property type="entry name" value="PAS domain"/>
    <property type="match status" value="1"/>
</dbReference>
<evidence type="ECO:0000259" key="4">
    <source>
        <dbReference type="PROSITE" id="PS50885"/>
    </source>
</evidence>
<evidence type="ECO:0000313" key="5">
    <source>
        <dbReference type="EMBL" id="SEH06361.1"/>
    </source>
</evidence>
<sequence>MKTYFIKPGLRKKVIFFSLALALLPLAFSSYSMISITQNELKSAVNDTMIHAAQQSATEIDDIFTRTWRATLQLVANAVDNPDLGVDEKIALLESAIHSLDDFIVLQISVADFPPILIAQNHLQTAYQQAEASKERFTKGKAPTLQARKRLAEVQMAIGDAAFYVDQNPHYLSDADIWLLDLYYPLKNPLSSKPAMLVARINLSHIERIINKQQLNQVGQVYLLNRQGNTLFASQYGKTLTGDITHNVTALLRQQTQAISATPFTSPEGKEMLGAYAVLAHLPWAVVTTLEADKAYLTISDMLRSLLLWFCLGLLVAVLSAIWFSSHLTRPILEIAQVVRPVGEGDFSQRVKHLDSRDEISLLGENVNEMIQGLMEKFHLQKFVSGGTLAAIKQAGQEGVKLGGERRFATVLFSDIRGFTAFSEKVTPETVISMLNTYLRAQAKLVKKHHGDIDKFVGDELIAVFQGEDMVKNAILCACEIHRVIKELNKQQVWDIRVGIGINSGDMVMGAMGSEERMDYTILGDNVNLGARLCSAAQPEVTVISDYAYQAMQDFTEELEQQQITLEALKSIQVKGKIAPIKIYQVICSEKNPVYTSEPEKISWQEPQAVKPHEKNATLKSSQLPPI</sequence>
<evidence type="ECO:0000256" key="1">
    <source>
        <dbReference type="SAM" id="MobiDB-lite"/>
    </source>
</evidence>
<organism evidence="5 6">
    <name type="scientific">Candidatus Venteria ishoeyi</name>
    <dbReference type="NCBI Taxonomy" id="1899563"/>
    <lineage>
        <taxon>Bacteria</taxon>
        <taxon>Pseudomonadati</taxon>
        <taxon>Pseudomonadota</taxon>
        <taxon>Gammaproteobacteria</taxon>
        <taxon>Thiotrichales</taxon>
        <taxon>Thiotrichaceae</taxon>
        <taxon>Venteria</taxon>
    </lineage>
</organism>
<dbReference type="CDD" id="cd07302">
    <property type="entry name" value="CHD"/>
    <property type="match status" value="1"/>
</dbReference>
<dbReference type="CDD" id="cd18774">
    <property type="entry name" value="PDC2_HK_sensor"/>
    <property type="match status" value="1"/>
</dbReference>
<feature type="compositionally biased region" description="Polar residues" evidence="1">
    <location>
        <begin position="618"/>
        <end position="627"/>
    </location>
</feature>
<dbReference type="InterPro" id="IPR029787">
    <property type="entry name" value="Nucleotide_cyclase"/>
</dbReference>
<evidence type="ECO:0000256" key="2">
    <source>
        <dbReference type="SAM" id="Phobius"/>
    </source>
</evidence>
<dbReference type="PANTHER" id="PTHR43081:SF1">
    <property type="entry name" value="ADENYLATE CYCLASE, TERMINAL-DIFFERENTIATION SPECIFIC"/>
    <property type="match status" value="1"/>
</dbReference>
<dbReference type="GO" id="GO:0009190">
    <property type="term" value="P:cyclic nucleotide biosynthetic process"/>
    <property type="evidence" value="ECO:0007669"/>
    <property type="project" value="InterPro"/>
</dbReference>
<dbReference type="CDD" id="cd06225">
    <property type="entry name" value="HAMP"/>
    <property type="match status" value="1"/>
</dbReference>
<dbReference type="Pfam" id="PF00672">
    <property type="entry name" value="HAMP"/>
    <property type="match status" value="1"/>
</dbReference>
<keyword evidence="2" id="KW-1133">Transmembrane helix</keyword>
<dbReference type="SUPFAM" id="SSF55073">
    <property type="entry name" value="Nucleotide cyclase"/>
    <property type="match status" value="1"/>
</dbReference>
<name>A0A1H6FAG1_9GAMM</name>
<keyword evidence="5" id="KW-0456">Lyase</keyword>
<dbReference type="SMART" id="SM00044">
    <property type="entry name" value="CYCc"/>
    <property type="match status" value="1"/>
</dbReference>
<keyword evidence="2" id="KW-0472">Membrane</keyword>
<dbReference type="Gene3D" id="3.30.70.1230">
    <property type="entry name" value="Nucleotide cyclase"/>
    <property type="match status" value="1"/>
</dbReference>
<dbReference type="Proteomes" id="UP000236724">
    <property type="component" value="Unassembled WGS sequence"/>
</dbReference>
<dbReference type="AlphaFoldDB" id="A0A1H6FAG1"/>
<dbReference type="PROSITE" id="PS50885">
    <property type="entry name" value="HAMP"/>
    <property type="match status" value="1"/>
</dbReference>
<dbReference type="InterPro" id="IPR003660">
    <property type="entry name" value="HAMP_dom"/>
</dbReference>
<dbReference type="EC" id="4.6.1.1" evidence="5"/>